<feature type="chain" id="PRO_5047273778" description="Lipoprotein" evidence="1">
    <location>
        <begin position="20"/>
        <end position="222"/>
    </location>
</feature>
<evidence type="ECO:0000313" key="2">
    <source>
        <dbReference type="EMBL" id="WFD10575.1"/>
    </source>
</evidence>
<evidence type="ECO:0000313" key="3">
    <source>
        <dbReference type="Proteomes" id="UP001222800"/>
    </source>
</evidence>
<gene>
    <name evidence="2" type="ORF">P4S50_00445</name>
</gene>
<evidence type="ECO:0008006" key="4">
    <source>
        <dbReference type="Google" id="ProtNLM"/>
    </source>
</evidence>
<keyword evidence="3" id="KW-1185">Reference proteome</keyword>
<feature type="signal peptide" evidence="1">
    <location>
        <begin position="1"/>
        <end position="19"/>
    </location>
</feature>
<keyword evidence="1" id="KW-0732">Signal</keyword>
<proteinExistence type="predicted"/>
<organism evidence="2 3">
    <name type="scientific">Tepidibacter hydrothermalis</name>
    <dbReference type="NCBI Taxonomy" id="3036126"/>
    <lineage>
        <taxon>Bacteria</taxon>
        <taxon>Bacillati</taxon>
        <taxon>Bacillota</taxon>
        <taxon>Clostridia</taxon>
        <taxon>Peptostreptococcales</taxon>
        <taxon>Peptostreptococcaceae</taxon>
        <taxon>Tepidibacter</taxon>
    </lineage>
</organism>
<name>A0ABY8EI78_9FIRM</name>
<dbReference type="RefSeq" id="WP_277732542.1">
    <property type="nucleotide sequence ID" value="NZ_CP120733.1"/>
</dbReference>
<dbReference type="EMBL" id="CP120733">
    <property type="protein sequence ID" value="WFD10575.1"/>
    <property type="molecule type" value="Genomic_DNA"/>
</dbReference>
<dbReference type="Proteomes" id="UP001222800">
    <property type="component" value="Chromosome"/>
</dbReference>
<protein>
    <recommendedName>
        <fullName evidence="4">Lipoprotein</fullName>
    </recommendedName>
</protein>
<sequence length="222" mass="25949">MRKLSFFLLLVFVLFNTIACFDFSPSYQAPDPNAVEKEKIKDTPAQTRAQSKNETLKIADQDITLDFNLYDDSNLEFTTYIPQDMLANSKEGDFLTVYANFNNEKNKKAKVTFFSPIKTVSSNLENMTKVARDSVTEDGFETTDQTINDYTLIEDSDEEFDIIKKQENKTDTIGKVSIFNHNERMYYAIVQYPRDLEKEFLPRVQKIINDMMFYDEQFEENK</sequence>
<reference evidence="2 3" key="1">
    <citation type="submission" date="2023-03" db="EMBL/GenBank/DDBJ databases">
        <title>Complete genome sequence of Tepidibacter sp. SWIR-1, isolated from a deep-sea hydrothermal vent.</title>
        <authorList>
            <person name="Li X."/>
        </authorList>
    </citation>
    <scope>NUCLEOTIDE SEQUENCE [LARGE SCALE GENOMIC DNA]</scope>
    <source>
        <strain evidence="2 3">SWIR-1</strain>
    </source>
</reference>
<evidence type="ECO:0000256" key="1">
    <source>
        <dbReference type="SAM" id="SignalP"/>
    </source>
</evidence>
<accession>A0ABY8EI78</accession>